<dbReference type="EMBL" id="JAYWIO010000001">
    <property type="protein sequence ID" value="KAK7289606.1"/>
    <property type="molecule type" value="Genomic_DNA"/>
</dbReference>
<gene>
    <name evidence="2" type="ORF">RIF29_03365</name>
</gene>
<evidence type="ECO:0000313" key="3">
    <source>
        <dbReference type="Proteomes" id="UP001372338"/>
    </source>
</evidence>
<comment type="caution">
    <text evidence="2">The sequence shown here is derived from an EMBL/GenBank/DDBJ whole genome shotgun (WGS) entry which is preliminary data.</text>
</comment>
<accession>A0AAN9J0R0</accession>
<feature type="compositionally biased region" description="Basic and acidic residues" evidence="1">
    <location>
        <begin position="28"/>
        <end position="38"/>
    </location>
</feature>
<keyword evidence="3" id="KW-1185">Reference proteome</keyword>
<organism evidence="2 3">
    <name type="scientific">Crotalaria pallida</name>
    <name type="common">Smooth rattlebox</name>
    <name type="synonym">Crotalaria striata</name>
    <dbReference type="NCBI Taxonomy" id="3830"/>
    <lineage>
        <taxon>Eukaryota</taxon>
        <taxon>Viridiplantae</taxon>
        <taxon>Streptophyta</taxon>
        <taxon>Embryophyta</taxon>
        <taxon>Tracheophyta</taxon>
        <taxon>Spermatophyta</taxon>
        <taxon>Magnoliopsida</taxon>
        <taxon>eudicotyledons</taxon>
        <taxon>Gunneridae</taxon>
        <taxon>Pentapetalae</taxon>
        <taxon>rosids</taxon>
        <taxon>fabids</taxon>
        <taxon>Fabales</taxon>
        <taxon>Fabaceae</taxon>
        <taxon>Papilionoideae</taxon>
        <taxon>50 kb inversion clade</taxon>
        <taxon>genistoids sensu lato</taxon>
        <taxon>core genistoids</taxon>
        <taxon>Crotalarieae</taxon>
        <taxon>Crotalaria</taxon>
    </lineage>
</organism>
<reference evidence="2 3" key="1">
    <citation type="submission" date="2024-01" db="EMBL/GenBank/DDBJ databases">
        <title>The genomes of 5 underutilized Papilionoideae crops provide insights into root nodulation and disease resistanc.</title>
        <authorList>
            <person name="Yuan L."/>
        </authorList>
    </citation>
    <scope>NUCLEOTIDE SEQUENCE [LARGE SCALE GENOMIC DNA]</scope>
    <source>
        <strain evidence="2">ZHUSHIDOU_FW_LH</strain>
        <tissue evidence="2">Leaf</tissue>
    </source>
</reference>
<sequence>MDILPKDVRRHAEASDILHKVLWILNEKKEEKEEGPDMRKRRSQRKNRYGGRTDTEEEDGGNEEAIPNLKIAETKIENIIAGKKKPQQSHHRFET</sequence>
<feature type="compositionally biased region" description="Basic residues" evidence="1">
    <location>
        <begin position="39"/>
        <end position="49"/>
    </location>
</feature>
<evidence type="ECO:0000313" key="2">
    <source>
        <dbReference type="EMBL" id="KAK7289606.1"/>
    </source>
</evidence>
<proteinExistence type="predicted"/>
<dbReference type="Proteomes" id="UP001372338">
    <property type="component" value="Unassembled WGS sequence"/>
</dbReference>
<feature type="region of interest" description="Disordered" evidence="1">
    <location>
        <begin position="28"/>
        <end position="68"/>
    </location>
</feature>
<name>A0AAN9J0R0_CROPI</name>
<evidence type="ECO:0000256" key="1">
    <source>
        <dbReference type="SAM" id="MobiDB-lite"/>
    </source>
</evidence>
<protein>
    <submittedName>
        <fullName evidence="2">Uncharacterized protein</fullName>
    </submittedName>
</protein>
<dbReference type="AlphaFoldDB" id="A0AAN9J0R0"/>